<dbReference type="PANTHER" id="PTHR34613:SF1">
    <property type="entry name" value="SLL6017 PROTEIN"/>
    <property type="match status" value="1"/>
</dbReference>
<proteinExistence type="predicted"/>
<protein>
    <submittedName>
        <fullName evidence="1">Uncharacterized protein</fullName>
    </submittedName>
</protein>
<organism evidence="1 2">
    <name type="scientific">Nocardiopsis ansamitocini</name>
    <dbReference type="NCBI Taxonomy" id="1670832"/>
    <lineage>
        <taxon>Bacteria</taxon>
        <taxon>Bacillati</taxon>
        <taxon>Actinomycetota</taxon>
        <taxon>Actinomycetes</taxon>
        <taxon>Streptosporangiales</taxon>
        <taxon>Nocardiopsidaceae</taxon>
        <taxon>Nocardiopsis</taxon>
    </lineage>
</organism>
<dbReference type="Proteomes" id="UP001165092">
    <property type="component" value="Unassembled WGS sequence"/>
</dbReference>
<gene>
    <name evidence="1" type="ORF">Nans01_38050</name>
</gene>
<accession>A0A9W6P8E4</accession>
<evidence type="ECO:0000313" key="1">
    <source>
        <dbReference type="EMBL" id="GLU49454.1"/>
    </source>
</evidence>
<evidence type="ECO:0000313" key="2">
    <source>
        <dbReference type="Proteomes" id="UP001165092"/>
    </source>
</evidence>
<keyword evidence="2" id="KW-1185">Reference proteome</keyword>
<dbReference type="EMBL" id="BSQG01000007">
    <property type="protein sequence ID" value="GLU49454.1"/>
    <property type="molecule type" value="Genomic_DNA"/>
</dbReference>
<name>A0A9W6P8E4_9ACTN</name>
<reference evidence="1" key="1">
    <citation type="submission" date="2023-02" db="EMBL/GenBank/DDBJ databases">
        <title>Nocardiopsis ansamitocini NBRC 112285.</title>
        <authorList>
            <person name="Ichikawa N."/>
            <person name="Sato H."/>
            <person name="Tonouchi N."/>
        </authorList>
    </citation>
    <scope>NUCLEOTIDE SEQUENCE</scope>
    <source>
        <strain evidence="1">NBRC 112285</strain>
    </source>
</reference>
<sequence>MRHAFGSSAPNLIDMPSLDHEFPLDLIRHAPDLAVRLLDHVSERPLPDFARVRCDSGDMTTTAPPELRADSVVVLEQDADPGEQSDAPVLAIVVECQNGYDQHKRFSWPAYVANLRARLGCPVILLALTPTEALARWCSTPIDLGGGYLVHRPLALGLSSLKPVTDPEEARAEPELAILAAAHNHVDDPTVLDALLPAFDSLDESKSTLYSDYVLAALPAAARKYLEDAVTAGTYEFKTDFVGRPFQEGKTEGKAESVLTILDARGIAVPEPVRERITSCTDPDELTLWLRRAITAATAADLFD</sequence>
<dbReference type="PANTHER" id="PTHR34613">
    <property type="entry name" value="SLL0800 PROTEIN"/>
    <property type="match status" value="1"/>
</dbReference>
<dbReference type="AlphaFoldDB" id="A0A9W6P8E4"/>
<comment type="caution">
    <text evidence="1">The sequence shown here is derived from an EMBL/GenBank/DDBJ whole genome shotgun (WGS) entry which is preliminary data.</text>
</comment>